<evidence type="ECO:0000313" key="2">
    <source>
        <dbReference type="EMBL" id="RZF36126.1"/>
    </source>
</evidence>
<feature type="compositionally biased region" description="Basic residues" evidence="1">
    <location>
        <begin position="315"/>
        <end position="325"/>
    </location>
</feature>
<accession>A0A482WS79</accession>
<dbReference type="EMBL" id="QKKF02026972">
    <property type="protein sequence ID" value="RZF36126.1"/>
    <property type="molecule type" value="Genomic_DNA"/>
</dbReference>
<feature type="region of interest" description="Disordered" evidence="1">
    <location>
        <begin position="340"/>
        <end position="409"/>
    </location>
</feature>
<feature type="region of interest" description="Disordered" evidence="1">
    <location>
        <begin position="215"/>
        <end position="326"/>
    </location>
</feature>
<dbReference type="SMR" id="A0A482WS79"/>
<comment type="caution">
    <text evidence="2">The sequence shown here is derived from an EMBL/GenBank/DDBJ whole genome shotgun (WGS) entry which is preliminary data.</text>
</comment>
<sequence length="427" mass="48224">MLPEDVPGDIASQLEFSNALKSLKCLGSKVLAKSGHNVSAIGELFFIDTDGNTCADEGSPNEIVEVKKCDGSVTEKRRMRRHRQREKGRKWRKLERQRKARELIALNKKENTEAAGSLQQQTSSINPASSNVGDATKGNVDGAELFVEKQRKKNKWTRERKRLAKEAREVKAAKKAQKAEAAKKMHPPISSSKVGNCHTDIGSLGSEFFVIDRQGRMEDGEGGNKGGLDGMENLEGRNGDEERKLAAKEEMEDGAKRNGDEGGNKGGLDGMENLERRNGDKERKIVKKKEMEDGAKRNGDDCEGGNKGGMENLKRRNFYKKRKRFSAKEENIVNVKMYRERKRKKKNKRQTLIDRQGKMKEDVAKRNGDDCEGGKGGLTKENGMKNLKRRKVNEYGNKGTKKMKKQEVHKTRAMLDWEKFVRSLQRK</sequence>
<feature type="region of interest" description="Disordered" evidence="1">
    <location>
        <begin position="151"/>
        <end position="198"/>
    </location>
</feature>
<proteinExistence type="predicted"/>
<reference evidence="2 3" key="1">
    <citation type="journal article" date="2017" name="Gigascience">
        <title>Genome sequence of the small brown planthopper, Laodelphax striatellus.</title>
        <authorList>
            <person name="Zhu J."/>
            <person name="Jiang F."/>
            <person name="Wang X."/>
            <person name="Yang P."/>
            <person name="Bao Y."/>
            <person name="Zhao W."/>
            <person name="Wang W."/>
            <person name="Lu H."/>
            <person name="Wang Q."/>
            <person name="Cui N."/>
            <person name="Li J."/>
            <person name="Chen X."/>
            <person name="Luo L."/>
            <person name="Yu J."/>
            <person name="Kang L."/>
            <person name="Cui F."/>
        </authorList>
    </citation>
    <scope>NUCLEOTIDE SEQUENCE [LARGE SCALE GENOMIC DNA]</scope>
    <source>
        <strain evidence="2">Lst14</strain>
    </source>
</reference>
<evidence type="ECO:0000313" key="3">
    <source>
        <dbReference type="Proteomes" id="UP000291343"/>
    </source>
</evidence>
<feature type="region of interest" description="Disordered" evidence="1">
    <location>
        <begin position="110"/>
        <end position="138"/>
    </location>
</feature>
<feature type="compositionally biased region" description="Polar residues" evidence="1">
    <location>
        <begin position="117"/>
        <end position="133"/>
    </location>
</feature>
<feature type="compositionally biased region" description="Basic and acidic residues" evidence="1">
    <location>
        <begin position="234"/>
        <end position="263"/>
    </location>
</feature>
<dbReference type="Proteomes" id="UP000291343">
    <property type="component" value="Unassembled WGS sequence"/>
</dbReference>
<organism evidence="2 3">
    <name type="scientific">Laodelphax striatellus</name>
    <name type="common">Small brown planthopper</name>
    <name type="synonym">Delphax striatella</name>
    <dbReference type="NCBI Taxonomy" id="195883"/>
    <lineage>
        <taxon>Eukaryota</taxon>
        <taxon>Metazoa</taxon>
        <taxon>Ecdysozoa</taxon>
        <taxon>Arthropoda</taxon>
        <taxon>Hexapoda</taxon>
        <taxon>Insecta</taxon>
        <taxon>Pterygota</taxon>
        <taxon>Neoptera</taxon>
        <taxon>Paraneoptera</taxon>
        <taxon>Hemiptera</taxon>
        <taxon>Auchenorrhyncha</taxon>
        <taxon>Fulgoroidea</taxon>
        <taxon>Delphacidae</taxon>
        <taxon>Criomorphinae</taxon>
        <taxon>Laodelphax</taxon>
    </lineage>
</organism>
<feature type="compositionally biased region" description="Basic and acidic residues" evidence="1">
    <location>
        <begin position="273"/>
        <end position="300"/>
    </location>
</feature>
<feature type="compositionally biased region" description="Basic and acidic residues" evidence="1">
    <location>
        <begin position="164"/>
        <end position="183"/>
    </location>
</feature>
<feature type="compositionally biased region" description="Basic residues" evidence="1">
    <location>
        <begin position="340"/>
        <end position="349"/>
    </location>
</feature>
<dbReference type="AlphaFoldDB" id="A0A482WS79"/>
<name>A0A482WS79_LAOST</name>
<protein>
    <submittedName>
        <fullName evidence="2">Uncharacterized protein</fullName>
    </submittedName>
</protein>
<feature type="compositionally biased region" description="Basic and acidic residues" evidence="1">
    <location>
        <begin position="351"/>
        <end position="373"/>
    </location>
</feature>
<evidence type="ECO:0000256" key="1">
    <source>
        <dbReference type="SAM" id="MobiDB-lite"/>
    </source>
</evidence>
<feature type="compositionally biased region" description="Basic residues" evidence="1">
    <location>
        <begin position="151"/>
        <end position="163"/>
    </location>
</feature>
<keyword evidence="3" id="KW-1185">Reference proteome</keyword>
<gene>
    <name evidence="2" type="ORF">LSTR_LSTR007200</name>
</gene>
<dbReference type="InParanoid" id="A0A482WS79"/>